<evidence type="ECO:0000313" key="4">
    <source>
        <dbReference type="EMBL" id="OGF20546.1"/>
    </source>
</evidence>
<evidence type="ECO:0000259" key="3">
    <source>
        <dbReference type="Pfam" id="PF13847"/>
    </source>
</evidence>
<feature type="domain" description="Methyltransferase" evidence="3">
    <location>
        <begin position="43"/>
        <end position="150"/>
    </location>
</feature>
<dbReference type="InterPro" id="IPR025714">
    <property type="entry name" value="Methyltranfer_dom"/>
</dbReference>
<dbReference type="Pfam" id="PF13847">
    <property type="entry name" value="Methyltransf_31"/>
    <property type="match status" value="1"/>
</dbReference>
<dbReference type="SUPFAM" id="SSF53335">
    <property type="entry name" value="S-adenosyl-L-methionine-dependent methyltransferases"/>
    <property type="match status" value="1"/>
</dbReference>
<evidence type="ECO:0000256" key="2">
    <source>
        <dbReference type="ARBA" id="ARBA00022679"/>
    </source>
</evidence>
<keyword evidence="2" id="KW-0808">Transferase</keyword>
<dbReference type="InterPro" id="IPR029063">
    <property type="entry name" value="SAM-dependent_MTases_sf"/>
</dbReference>
<name>A0A1F5S1M5_9BACT</name>
<proteinExistence type="predicted"/>
<dbReference type="Proteomes" id="UP000177407">
    <property type="component" value="Unassembled WGS sequence"/>
</dbReference>
<dbReference type="InterPro" id="IPR051422">
    <property type="entry name" value="AlkB_tRNA_MeTrf/Diox"/>
</dbReference>
<dbReference type="EMBL" id="MFGA01000023">
    <property type="protein sequence ID" value="OGF20546.1"/>
    <property type="molecule type" value="Genomic_DNA"/>
</dbReference>
<dbReference type="CDD" id="cd02440">
    <property type="entry name" value="AdoMet_MTases"/>
    <property type="match status" value="1"/>
</dbReference>
<dbReference type="PANTHER" id="PTHR13069:SF21">
    <property type="entry name" value="ALKYLATED DNA REPAIR PROTEIN ALKB HOMOLOG 8"/>
    <property type="match status" value="1"/>
</dbReference>
<organism evidence="4 5">
    <name type="scientific">Candidatus Falkowbacteria bacterium RIFOXYA2_FULL_38_12</name>
    <dbReference type="NCBI Taxonomy" id="1797993"/>
    <lineage>
        <taxon>Bacteria</taxon>
        <taxon>Candidatus Falkowiibacteriota</taxon>
    </lineage>
</organism>
<evidence type="ECO:0000313" key="5">
    <source>
        <dbReference type="Proteomes" id="UP000177407"/>
    </source>
</evidence>
<gene>
    <name evidence="4" type="ORF">A2257_04290</name>
</gene>
<dbReference type="Gene3D" id="3.40.50.150">
    <property type="entry name" value="Vaccinia Virus protein VP39"/>
    <property type="match status" value="1"/>
</dbReference>
<protein>
    <recommendedName>
        <fullName evidence="3">Methyltransferase domain-containing protein</fullName>
    </recommendedName>
</protein>
<evidence type="ECO:0000256" key="1">
    <source>
        <dbReference type="ARBA" id="ARBA00022603"/>
    </source>
</evidence>
<reference evidence="4 5" key="1">
    <citation type="journal article" date="2016" name="Nat. Commun.">
        <title>Thousands of microbial genomes shed light on interconnected biogeochemical processes in an aquifer system.</title>
        <authorList>
            <person name="Anantharaman K."/>
            <person name="Brown C.T."/>
            <person name="Hug L.A."/>
            <person name="Sharon I."/>
            <person name="Castelle C.J."/>
            <person name="Probst A.J."/>
            <person name="Thomas B.C."/>
            <person name="Singh A."/>
            <person name="Wilkins M.J."/>
            <person name="Karaoz U."/>
            <person name="Brodie E.L."/>
            <person name="Williams K.H."/>
            <person name="Hubbard S.S."/>
            <person name="Banfield J.F."/>
        </authorList>
    </citation>
    <scope>NUCLEOTIDE SEQUENCE [LARGE SCALE GENOMIC DNA]</scope>
</reference>
<comment type="caution">
    <text evidence="4">The sequence shown here is derived from an EMBL/GenBank/DDBJ whole genome shotgun (WGS) entry which is preliminary data.</text>
</comment>
<sequence>MKKEIENELLLKVSNDYNKIADRFSLTRKKAFWGEADTFVKYIKEGDRVLDLGCGNGRLYGFLKEKSIDYTGIDNSEKLIEAAKKEWGEGNSRRFYVGDVLNFDDSKKYDVIFMIAVLHHIPGKRLRQEVLEKAGRSLKENGILIMTNWNLFQKSYLAHVLKNIFLKIIFRSKLDFFDALIPWKNFETGKAEARRYVHAFTLRELRGLVKKSNFKIIENFYSNRGRKTSPWDGWNLVTIAKK</sequence>
<dbReference type="GO" id="GO:0032259">
    <property type="term" value="P:methylation"/>
    <property type="evidence" value="ECO:0007669"/>
    <property type="project" value="UniProtKB-KW"/>
</dbReference>
<accession>A0A1F5S1M5</accession>
<dbReference type="GO" id="GO:0008168">
    <property type="term" value="F:methyltransferase activity"/>
    <property type="evidence" value="ECO:0007669"/>
    <property type="project" value="UniProtKB-KW"/>
</dbReference>
<dbReference type="PANTHER" id="PTHR13069">
    <property type="entry name" value="ALKYLATED DNA REPAIR PROTEIN ALKB HOMOLOG 8"/>
    <property type="match status" value="1"/>
</dbReference>
<keyword evidence="1" id="KW-0489">Methyltransferase</keyword>
<dbReference type="AlphaFoldDB" id="A0A1F5S1M5"/>